<feature type="region of interest" description="Disordered" evidence="1">
    <location>
        <begin position="1"/>
        <end position="21"/>
    </location>
</feature>
<organism evidence="3 4">
    <name type="scientific">Hymenoscyphus albidus</name>
    <dbReference type="NCBI Taxonomy" id="595503"/>
    <lineage>
        <taxon>Eukaryota</taxon>
        <taxon>Fungi</taxon>
        <taxon>Dikarya</taxon>
        <taxon>Ascomycota</taxon>
        <taxon>Pezizomycotina</taxon>
        <taxon>Leotiomycetes</taxon>
        <taxon>Helotiales</taxon>
        <taxon>Helotiaceae</taxon>
        <taxon>Hymenoscyphus</taxon>
    </lineage>
</organism>
<evidence type="ECO:0000313" key="3">
    <source>
        <dbReference type="EMBL" id="CAG8973882.1"/>
    </source>
</evidence>
<reference evidence="3" key="1">
    <citation type="submission" date="2021-07" db="EMBL/GenBank/DDBJ databases">
        <authorList>
            <person name="Durling M."/>
        </authorList>
    </citation>
    <scope>NUCLEOTIDE SEQUENCE</scope>
</reference>
<sequence>MSTSISSTTKRRKTKKSRRERERVILKQFDNDLETTTPEHWGEAMEKVPDLSQFLIQLDLASASTSNSSQLQENGLPNLSNGTWSTLMTFHVFKKLPPELRHRIWELVDQIPPRLVVIPQQPQVYPAITQVCSESRAVAFRGYVRFEDPECHNDNAPAIWLHPHRDTLYMRTSLLRRPYYQEISGSNLADVVFLELSLYLKLLSSARNVAIPVRCRELLQSTFGAATRLGWLGEGVPKCQIGENVEFWKMIAQFCPEVQFLFMITGNWVDARFYKGIVQSPRGEYLYNRLVKSKQVARDAEAFLELSDFWGADQQGSRKSVTATWILGRYPSLDFSVPSLMIPHGQSLQYHN</sequence>
<dbReference type="EMBL" id="CAJVRM010000083">
    <property type="protein sequence ID" value="CAG8973882.1"/>
    <property type="molecule type" value="Genomic_DNA"/>
</dbReference>
<protein>
    <recommendedName>
        <fullName evidence="2">2EXR domain-containing protein</fullName>
    </recommendedName>
</protein>
<evidence type="ECO:0000256" key="1">
    <source>
        <dbReference type="SAM" id="MobiDB-lite"/>
    </source>
</evidence>
<proteinExistence type="predicted"/>
<dbReference type="InterPro" id="IPR045518">
    <property type="entry name" value="2EXR"/>
</dbReference>
<evidence type="ECO:0000313" key="4">
    <source>
        <dbReference type="Proteomes" id="UP000701801"/>
    </source>
</evidence>
<accession>A0A9N9LJV8</accession>
<evidence type="ECO:0000259" key="2">
    <source>
        <dbReference type="Pfam" id="PF20150"/>
    </source>
</evidence>
<dbReference type="Pfam" id="PF20150">
    <property type="entry name" value="2EXR"/>
    <property type="match status" value="1"/>
</dbReference>
<feature type="domain" description="2EXR" evidence="2">
    <location>
        <begin position="90"/>
        <end position="168"/>
    </location>
</feature>
<dbReference type="Proteomes" id="UP000701801">
    <property type="component" value="Unassembled WGS sequence"/>
</dbReference>
<gene>
    <name evidence="3" type="ORF">HYALB_00003660</name>
</gene>
<keyword evidence="4" id="KW-1185">Reference proteome</keyword>
<dbReference type="OrthoDB" id="3559764at2759"/>
<dbReference type="PANTHER" id="PTHR35910">
    <property type="entry name" value="2EXR DOMAIN-CONTAINING PROTEIN"/>
    <property type="match status" value="1"/>
</dbReference>
<comment type="caution">
    <text evidence="3">The sequence shown here is derived from an EMBL/GenBank/DDBJ whole genome shotgun (WGS) entry which is preliminary data.</text>
</comment>
<feature type="compositionally biased region" description="Basic residues" evidence="1">
    <location>
        <begin position="9"/>
        <end position="18"/>
    </location>
</feature>
<name>A0A9N9LJV8_9HELO</name>
<dbReference type="PANTHER" id="PTHR35910:SF6">
    <property type="entry name" value="2EXR DOMAIN-CONTAINING PROTEIN"/>
    <property type="match status" value="1"/>
</dbReference>
<dbReference type="AlphaFoldDB" id="A0A9N9LJV8"/>